<dbReference type="EMBL" id="QUTE01006855">
    <property type="protein sequence ID" value="RHZ31390.1"/>
    <property type="molecule type" value="Genomic_DNA"/>
</dbReference>
<dbReference type="EMBL" id="QUTH01001774">
    <property type="protein sequence ID" value="RHZ29345.1"/>
    <property type="molecule type" value="Genomic_DNA"/>
</dbReference>
<sequence length="121" mass="14235">MTQARRSKISPHKKPRRRYSHAVKRDMIIKMQDTSVRDLESEMGIPKSNLSRWSQQKEQLVNFEGNLHRRFNLIGAGRPEEIPDTDALTAYMLNLRDAERAVTCTHLVNYPKRHHNDWLEA</sequence>
<dbReference type="InterPro" id="IPR009057">
    <property type="entry name" value="Homeodomain-like_sf"/>
</dbReference>
<evidence type="ECO:0000313" key="10">
    <source>
        <dbReference type="Proteomes" id="UP000265716"/>
    </source>
</evidence>
<dbReference type="EMBL" id="QUTC01006557">
    <property type="protein sequence ID" value="RHY51528.1"/>
    <property type="molecule type" value="Genomic_DNA"/>
</dbReference>
<dbReference type="Proteomes" id="UP000286510">
    <property type="component" value="Unassembled WGS sequence"/>
</dbReference>
<evidence type="ECO:0000313" key="4">
    <source>
        <dbReference type="EMBL" id="RHY51528.1"/>
    </source>
</evidence>
<evidence type="ECO:0000256" key="1">
    <source>
        <dbReference type="SAM" id="MobiDB-lite"/>
    </source>
</evidence>
<dbReference type="AlphaFoldDB" id="A0A397CRE1"/>
<comment type="caution">
    <text evidence="4">The sequence shown here is derived from an EMBL/GenBank/DDBJ whole genome shotgun (WGS) entry which is preliminary data.</text>
</comment>
<dbReference type="Proteomes" id="UP000469452">
    <property type="component" value="Unassembled WGS sequence"/>
</dbReference>
<evidence type="ECO:0000313" key="12">
    <source>
        <dbReference type="Proteomes" id="UP000285430"/>
    </source>
</evidence>
<evidence type="ECO:0000313" key="15">
    <source>
        <dbReference type="Proteomes" id="UP000469452"/>
    </source>
</evidence>
<proteinExistence type="predicted"/>
<organism evidence="4 10">
    <name type="scientific">Aphanomyces astaci</name>
    <name type="common">Crayfish plague agent</name>
    <dbReference type="NCBI Taxonomy" id="112090"/>
    <lineage>
        <taxon>Eukaryota</taxon>
        <taxon>Sar</taxon>
        <taxon>Stramenopiles</taxon>
        <taxon>Oomycota</taxon>
        <taxon>Saprolegniomycetes</taxon>
        <taxon>Saprolegniales</taxon>
        <taxon>Verrucalvaceae</taxon>
        <taxon>Aphanomyces</taxon>
    </lineage>
</organism>
<dbReference type="Proteomes" id="UP000285430">
    <property type="component" value="Unassembled WGS sequence"/>
</dbReference>
<gene>
    <name evidence="2" type="ORF">AaE_011763</name>
    <name evidence="8" type="ORF">DYB26_014548</name>
    <name evidence="7" type="ORF">DYB31_011648</name>
    <name evidence="5" type="ORF">DYB35_009855</name>
    <name evidence="3" type="ORF">DYB36_012536</name>
    <name evidence="6" type="ORF">DYB37_013945</name>
    <name evidence="4" type="ORF">DYB38_003886</name>
</gene>
<dbReference type="EMBL" id="QUSZ01010374">
    <property type="protein sequence ID" value="RHX98177.1"/>
    <property type="molecule type" value="Genomic_DNA"/>
</dbReference>
<evidence type="ECO:0000313" key="6">
    <source>
        <dbReference type="EMBL" id="RHZ29345.1"/>
    </source>
</evidence>
<dbReference type="EMBL" id="VJMI01017485">
    <property type="protein sequence ID" value="KAF0713580.1"/>
    <property type="molecule type" value="Genomic_DNA"/>
</dbReference>
<evidence type="ECO:0000313" key="8">
    <source>
        <dbReference type="EMBL" id="RHZ39586.1"/>
    </source>
</evidence>
<evidence type="ECO:0000313" key="5">
    <source>
        <dbReference type="EMBL" id="RHY80562.1"/>
    </source>
</evidence>
<accession>A0A397CRE1</accession>
<dbReference type="Proteomes" id="UP000266196">
    <property type="component" value="Unassembled WGS sequence"/>
</dbReference>
<evidence type="ECO:0000313" key="9">
    <source>
        <dbReference type="Proteomes" id="UP000265427"/>
    </source>
</evidence>
<name>A0A397CRE1_APHAT</name>
<evidence type="ECO:0000313" key="14">
    <source>
        <dbReference type="Proteomes" id="UP000286510"/>
    </source>
</evidence>
<dbReference type="VEuPathDB" id="FungiDB:H257_09096"/>
<dbReference type="Proteomes" id="UP000285712">
    <property type="component" value="Unassembled WGS sequence"/>
</dbReference>
<dbReference type="SUPFAM" id="SSF46689">
    <property type="entry name" value="Homeodomain-like"/>
    <property type="match status" value="1"/>
</dbReference>
<evidence type="ECO:0000313" key="2">
    <source>
        <dbReference type="EMBL" id="KAF0713580.1"/>
    </source>
</evidence>
<dbReference type="EMBL" id="QUTF01007478">
    <property type="protein sequence ID" value="RHZ39586.1"/>
    <property type="molecule type" value="Genomic_DNA"/>
</dbReference>
<dbReference type="EMBL" id="QUTG01008589">
    <property type="protein sequence ID" value="RHY80562.1"/>
    <property type="molecule type" value="Genomic_DNA"/>
</dbReference>
<reference evidence="2 15" key="2">
    <citation type="submission" date="2019-06" db="EMBL/GenBank/DDBJ databases">
        <title>Genomics analysis of Aphanomyces spp. identifies a new class of oomycete effector associated with host adaptation.</title>
        <authorList>
            <person name="Gaulin E."/>
        </authorList>
    </citation>
    <scope>NUCLEOTIDE SEQUENCE [LARGE SCALE GENOMIC DNA]</scope>
    <source>
        <strain evidence="2 15">E</strain>
    </source>
</reference>
<protein>
    <submittedName>
        <fullName evidence="4">Uncharacterized protein</fullName>
    </submittedName>
</protein>
<evidence type="ECO:0000313" key="7">
    <source>
        <dbReference type="EMBL" id="RHZ31390.1"/>
    </source>
</evidence>
<dbReference type="Proteomes" id="UP000265427">
    <property type="component" value="Unassembled WGS sequence"/>
</dbReference>
<evidence type="ECO:0000313" key="13">
    <source>
        <dbReference type="Proteomes" id="UP000285712"/>
    </source>
</evidence>
<reference evidence="9 10" key="1">
    <citation type="submission" date="2018-08" db="EMBL/GenBank/DDBJ databases">
        <title>Aphanomyces genome sequencing and annotation.</title>
        <authorList>
            <person name="Minardi D."/>
            <person name="Oidtmann B."/>
            <person name="Van Der Giezen M."/>
            <person name="Studholme D.J."/>
        </authorList>
    </citation>
    <scope>NUCLEOTIDE SEQUENCE [LARGE SCALE GENOMIC DNA]</scope>
    <source>
        <strain evidence="7 11">197901</strain>
        <strain evidence="6 12">Da</strain>
        <strain evidence="8 14">FDL457</strain>
        <strain evidence="3 9">Kv</strain>
        <strain evidence="4 10">SA</strain>
        <strain evidence="5 13">Sv</strain>
    </source>
</reference>
<feature type="region of interest" description="Disordered" evidence="1">
    <location>
        <begin position="1"/>
        <end position="21"/>
    </location>
</feature>
<dbReference type="Proteomes" id="UP000265716">
    <property type="component" value="Unassembled WGS sequence"/>
</dbReference>
<evidence type="ECO:0000313" key="3">
    <source>
        <dbReference type="EMBL" id="RHX98177.1"/>
    </source>
</evidence>
<evidence type="ECO:0000313" key="11">
    <source>
        <dbReference type="Proteomes" id="UP000266196"/>
    </source>
</evidence>